<dbReference type="Pfam" id="PF00216">
    <property type="entry name" value="Bac_DNA_binding"/>
    <property type="match status" value="1"/>
</dbReference>
<dbReference type="GO" id="GO:0030527">
    <property type="term" value="F:structural constituent of chromatin"/>
    <property type="evidence" value="ECO:0007669"/>
    <property type="project" value="InterPro"/>
</dbReference>
<dbReference type="FunFam" id="4.10.520.10:FF:000001">
    <property type="entry name" value="DNA-binding protein HU"/>
    <property type="match status" value="1"/>
</dbReference>
<dbReference type="EMBL" id="SNXE01000005">
    <property type="protein sequence ID" value="TDP09193.1"/>
    <property type="molecule type" value="Genomic_DNA"/>
</dbReference>
<dbReference type="GO" id="GO:0005829">
    <property type="term" value="C:cytosol"/>
    <property type="evidence" value="ECO:0007669"/>
    <property type="project" value="TreeGrafter"/>
</dbReference>
<dbReference type="GO" id="GO:1990178">
    <property type="term" value="C:HU-DNA complex"/>
    <property type="evidence" value="ECO:0007669"/>
    <property type="project" value="UniProtKB-ARBA"/>
</dbReference>
<dbReference type="InterPro" id="IPR000119">
    <property type="entry name" value="Hist_DNA-bd"/>
</dbReference>
<dbReference type="PROSITE" id="PS00045">
    <property type="entry name" value="HISTONE_LIKE"/>
    <property type="match status" value="1"/>
</dbReference>
<evidence type="ECO:0000256" key="3">
    <source>
        <dbReference type="ARBA" id="ARBA00023067"/>
    </source>
</evidence>
<evidence type="ECO:0000256" key="4">
    <source>
        <dbReference type="ARBA" id="ARBA00023125"/>
    </source>
</evidence>
<evidence type="ECO:0000256" key="1">
    <source>
        <dbReference type="ARBA" id="ARBA00003819"/>
    </source>
</evidence>
<dbReference type="Gene3D" id="4.10.520.10">
    <property type="entry name" value="IHF-like DNA-binding proteins"/>
    <property type="match status" value="1"/>
</dbReference>
<accession>A0A4R6N306</accession>
<comment type="function">
    <text evidence="1">Histone-like DNA-binding protein which is capable of wrapping DNA to stabilize it, and thus to prevent its denaturation under extreme environmental conditions.</text>
</comment>
<dbReference type="PRINTS" id="PR01727">
    <property type="entry name" value="DNABINDINGHU"/>
</dbReference>
<dbReference type="Proteomes" id="UP000295357">
    <property type="component" value="Unassembled WGS sequence"/>
</dbReference>
<dbReference type="InterPro" id="IPR010992">
    <property type="entry name" value="IHF-like_DNA-bd_dom_sf"/>
</dbReference>
<gene>
    <name evidence="6" type="ORF">DFR39_10529</name>
</gene>
<dbReference type="PANTHER" id="PTHR33175:SF3">
    <property type="entry name" value="DNA-BINDING PROTEIN HU-BETA"/>
    <property type="match status" value="1"/>
</dbReference>
<dbReference type="GO" id="GO:0003677">
    <property type="term" value="F:DNA binding"/>
    <property type="evidence" value="ECO:0007669"/>
    <property type="project" value="UniProtKB-KW"/>
</dbReference>
<comment type="caution">
    <text evidence="6">The sequence shown here is derived from an EMBL/GenBank/DDBJ whole genome shotgun (WGS) entry which is preliminary data.</text>
</comment>
<dbReference type="GO" id="GO:1990103">
    <property type="term" value="C:DnaA-HU complex"/>
    <property type="evidence" value="ECO:0007669"/>
    <property type="project" value="UniProtKB-ARBA"/>
</dbReference>
<keyword evidence="7" id="KW-1185">Reference proteome</keyword>
<keyword evidence="4 6" id="KW-0238">DNA-binding</keyword>
<dbReference type="GO" id="GO:0030261">
    <property type="term" value="P:chromosome condensation"/>
    <property type="evidence" value="ECO:0007669"/>
    <property type="project" value="UniProtKB-KW"/>
</dbReference>
<evidence type="ECO:0000256" key="5">
    <source>
        <dbReference type="RuleBase" id="RU003939"/>
    </source>
</evidence>
<proteinExistence type="inferred from homology"/>
<evidence type="ECO:0000313" key="7">
    <source>
        <dbReference type="Proteomes" id="UP000295357"/>
    </source>
</evidence>
<evidence type="ECO:0000256" key="2">
    <source>
        <dbReference type="ARBA" id="ARBA00010529"/>
    </source>
</evidence>
<sequence>MNKTELIERIATKADISRAAAGVALDATLASLSEALVAGDSVSLVGFGTFKVGERAARTGKNPATGAALEIPASKSARFTPGKALKDALNAKA</sequence>
<dbReference type="GO" id="GO:0006351">
    <property type="term" value="P:DNA-templated transcription"/>
    <property type="evidence" value="ECO:0007669"/>
    <property type="project" value="UniProtKB-ARBA"/>
</dbReference>
<dbReference type="GO" id="GO:0006270">
    <property type="term" value="P:DNA replication initiation"/>
    <property type="evidence" value="ECO:0007669"/>
    <property type="project" value="UniProtKB-ARBA"/>
</dbReference>
<organism evidence="6 7">
    <name type="scientific">Roseateles asaccharophilus</name>
    <dbReference type="NCBI Taxonomy" id="582607"/>
    <lineage>
        <taxon>Bacteria</taxon>
        <taxon>Pseudomonadati</taxon>
        <taxon>Pseudomonadota</taxon>
        <taxon>Betaproteobacteria</taxon>
        <taxon>Burkholderiales</taxon>
        <taxon>Sphaerotilaceae</taxon>
        <taxon>Roseateles</taxon>
    </lineage>
</organism>
<dbReference type="SUPFAM" id="SSF47729">
    <property type="entry name" value="IHF-like DNA-binding proteins"/>
    <property type="match status" value="1"/>
</dbReference>
<dbReference type="OrthoDB" id="9799835at2"/>
<dbReference type="RefSeq" id="WP_133603820.1">
    <property type="nucleotide sequence ID" value="NZ_JAUFPJ010000003.1"/>
</dbReference>
<reference evidence="6 7" key="1">
    <citation type="submission" date="2019-03" db="EMBL/GenBank/DDBJ databases">
        <title>Genomic Encyclopedia of Type Strains, Phase IV (KMG-IV): sequencing the most valuable type-strain genomes for metagenomic binning, comparative biology and taxonomic classification.</title>
        <authorList>
            <person name="Goeker M."/>
        </authorList>
    </citation>
    <scope>NUCLEOTIDE SEQUENCE [LARGE SCALE GENOMIC DNA]</scope>
    <source>
        <strain evidence="6 7">DSM 25082</strain>
    </source>
</reference>
<dbReference type="InterPro" id="IPR020816">
    <property type="entry name" value="Histone-like_DNA-bd_CS"/>
</dbReference>
<dbReference type="SMART" id="SM00411">
    <property type="entry name" value="BHL"/>
    <property type="match status" value="1"/>
</dbReference>
<comment type="similarity">
    <text evidence="2 5">Belongs to the bacterial histone-like protein family.</text>
</comment>
<evidence type="ECO:0000313" key="6">
    <source>
        <dbReference type="EMBL" id="TDP09193.1"/>
    </source>
</evidence>
<dbReference type="AlphaFoldDB" id="A0A4R6N306"/>
<name>A0A4R6N306_9BURK</name>
<dbReference type="GO" id="GO:0042802">
    <property type="term" value="F:identical protein binding"/>
    <property type="evidence" value="ECO:0007669"/>
    <property type="project" value="UniProtKB-ARBA"/>
</dbReference>
<protein>
    <submittedName>
        <fullName evidence="6">DNA-binding protein HU-beta</fullName>
    </submittedName>
</protein>
<dbReference type="CDD" id="cd13831">
    <property type="entry name" value="HU"/>
    <property type="match status" value="1"/>
</dbReference>
<keyword evidence="3" id="KW-0226">DNA condensation</keyword>
<dbReference type="PANTHER" id="PTHR33175">
    <property type="entry name" value="DNA-BINDING PROTEIN HU"/>
    <property type="match status" value="1"/>
</dbReference>